<sequence>MLTSIRSAFAATLLAGSVFVAAPAAAQDGVTISGNASIVSDYRFRGVSLSGGDPAIQGGIDVETGSGFYVGTWGSSIDGGPLFGEMELDVYGGWSGEVSPGISVNVGAIAYLFPTNDFGPADYGEVYASVSPSIGPAELTVGAAYAWDQDALGNDDNLYLYSDLSVGVPTTPLTFNAHLGYTDGALAPDFLAGGLDDSGLDWSLGVSATLLGSLEVGVAYVGVEGTSVDGFTDDTVVATVGVSF</sequence>
<dbReference type="STRING" id="645517.A6F65_02361"/>
<evidence type="ECO:0000313" key="3">
    <source>
        <dbReference type="Proteomes" id="UP000092698"/>
    </source>
</evidence>
<dbReference type="AlphaFoldDB" id="A0A1C7DB18"/>
<evidence type="ECO:0008006" key="4">
    <source>
        <dbReference type="Google" id="ProtNLM"/>
    </source>
</evidence>
<dbReference type="RefSeq" id="WP_067789025.1">
    <property type="nucleotide sequence ID" value="NZ_CP016545.1"/>
</dbReference>
<gene>
    <name evidence="2" type="ORF">A6F65_02361</name>
</gene>
<dbReference type="NCBIfam" id="TIGR02001">
    <property type="entry name" value="gcw_chp"/>
    <property type="match status" value="1"/>
</dbReference>
<dbReference type="EMBL" id="CP016545">
    <property type="protein sequence ID" value="ANU08644.1"/>
    <property type="molecule type" value="Genomic_DNA"/>
</dbReference>
<keyword evidence="3" id="KW-1185">Reference proteome</keyword>
<evidence type="ECO:0000313" key="2">
    <source>
        <dbReference type="EMBL" id="ANU08644.1"/>
    </source>
</evidence>
<dbReference type="Proteomes" id="UP000092698">
    <property type="component" value="Chromosome"/>
</dbReference>
<dbReference type="KEGG" id="anh:A6F65_02361"/>
<feature type="signal peptide" evidence="1">
    <location>
        <begin position="1"/>
        <end position="26"/>
    </location>
</feature>
<evidence type="ECO:0000256" key="1">
    <source>
        <dbReference type="SAM" id="SignalP"/>
    </source>
</evidence>
<accession>A0A1C7DB18</accession>
<feature type="chain" id="PRO_5008884565" description="Porin domain-containing protein" evidence="1">
    <location>
        <begin position="27"/>
        <end position="244"/>
    </location>
</feature>
<proteinExistence type="predicted"/>
<reference evidence="2 3" key="1">
    <citation type="submission" date="2016-07" db="EMBL/GenBank/DDBJ databases">
        <title>Complete genome sequence of Altererythrobacter namhicola JCM 16345T, containing esterase-encoding genes.</title>
        <authorList>
            <person name="Cheng H."/>
            <person name="Wu Y.-H."/>
            <person name="Jian S.-L."/>
            <person name="Huo Y.-Y."/>
            <person name="Wang C.-S."/>
            <person name="Xu X.-W."/>
        </authorList>
    </citation>
    <scope>NUCLEOTIDE SEQUENCE [LARGE SCALE GENOMIC DNA]</scope>
    <source>
        <strain evidence="2 3">JCM 16345</strain>
    </source>
</reference>
<dbReference type="OrthoDB" id="9793561at2"/>
<keyword evidence="1" id="KW-0732">Signal</keyword>
<dbReference type="PATRIC" id="fig|645517.4.peg.2347"/>
<organism evidence="2 3">
    <name type="scientific">Paraurantiacibacter namhicola</name>
    <dbReference type="NCBI Taxonomy" id="645517"/>
    <lineage>
        <taxon>Bacteria</taxon>
        <taxon>Pseudomonadati</taxon>
        <taxon>Pseudomonadota</taxon>
        <taxon>Alphaproteobacteria</taxon>
        <taxon>Sphingomonadales</taxon>
        <taxon>Erythrobacteraceae</taxon>
        <taxon>Paraurantiacibacter</taxon>
    </lineage>
</organism>
<protein>
    <recommendedName>
        <fullName evidence="4">Porin domain-containing protein</fullName>
    </recommendedName>
</protein>
<name>A0A1C7DB18_9SPHN</name>
<dbReference type="Pfam" id="PF09694">
    <property type="entry name" value="Gcw_chp"/>
    <property type="match status" value="1"/>
</dbReference>
<dbReference type="InterPro" id="IPR010239">
    <property type="entry name" value="CHP02001"/>
</dbReference>